<dbReference type="Proteomes" id="UP000265520">
    <property type="component" value="Unassembled WGS sequence"/>
</dbReference>
<organism evidence="2 3">
    <name type="scientific">Trifolium medium</name>
    <dbReference type="NCBI Taxonomy" id="97028"/>
    <lineage>
        <taxon>Eukaryota</taxon>
        <taxon>Viridiplantae</taxon>
        <taxon>Streptophyta</taxon>
        <taxon>Embryophyta</taxon>
        <taxon>Tracheophyta</taxon>
        <taxon>Spermatophyta</taxon>
        <taxon>Magnoliopsida</taxon>
        <taxon>eudicotyledons</taxon>
        <taxon>Gunneridae</taxon>
        <taxon>Pentapetalae</taxon>
        <taxon>rosids</taxon>
        <taxon>fabids</taxon>
        <taxon>Fabales</taxon>
        <taxon>Fabaceae</taxon>
        <taxon>Papilionoideae</taxon>
        <taxon>50 kb inversion clade</taxon>
        <taxon>NPAAA clade</taxon>
        <taxon>Hologalegina</taxon>
        <taxon>IRL clade</taxon>
        <taxon>Trifolieae</taxon>
        <taxon>Trifolium</taxon>
    </lineage>
</organism>
<name>A0A392PX75_9FABA</name>
<comment type="caution">
    <text evidence="2">The sequence shown here is derived from an EMBL/GenBank/DDBJ whole genome shotgun (WGS) entry which is preliminary data.</text>
</comment>
<proteinExistence type="predicted"/>
<dbReference type="EMBL" id="LXQA010099160">
    <property type="protein sequence ID" value="MCI16050.1"/>
    <property type="molecule type" value="Genomic_DNA"/>
</dbReference>
<reference evidence="2 3" key="1">
    <citation type="journal article" date="2018" name="Front. Plant Sci.">
        <title>Red Clover (Trifolium pratense) and Zigzag Clover (T. medium) - A Picture of Genomic Similarities and Differences.</title>
        <authorList>
            <person name="Dluhosova J."/>
            <person name="Istvanek J."/>
            <person name="Nedelnik J."/>
            <person name="Repkova J."/>
        </authorList>
    </citation>
    <scope>NUCLEOTIDE SEQUENCE [LARGE SCALE GENOMIC DNA]</scope>
    <source>
        <strain evidence="3">cv. 10/8</strain>
        <tissue evidence="2">Leaf</tissue>
    </source>
</reference>
<dbReference type="AlphaFoldDB" id="A0A392PX75"/>
<sequence>MEENDCAPTPALQSRKPPQSVIRSTTTVVRRVGPPKPPKANLLAMAGKFQIIQAPVAHTHNYQSQNRRIPTNLL</sequence>
<keyword evidence="3" id="KW-1185">Reference proteome</keyword>
<evidence type="ECO:0000313" key="3">
    <source>
        <dbReference type="Proteomes" id="UP000265520"/>
    </source>
</evidence>
<accession>A0A392PX75</accession>
<protein>
    <submittedName>
        <fullName evidence="2">Uncharacterized protein</fullName>
    </submittedName>
</protein>
<evidence type="ECO:0000256" key="1">
    <source>
        <dbReference type="SAM" id="MobiDB-lite"/>
    </source>
</evidence>
<feature type="region of interest" description="Disordered" evidence="1">
    <location>
        <begin position="1"/>
        <end position="22"/>
    </location>
</feature>
<evidence type="ECO:0000313" key="2">
    <source>
        <dbReference type="EMBL" id="MCI16050.1"/>
    </source>
</evidence>